<dbReference type="NCBIfam" id="TIGR01128">
    <property type="entry name" value="holA"/>
    <property type="match status" value="1"/>
</dbReference>
<feature type="domain" description="DNA polymerase III delta N-terminal" evidence="9">
    <location>
        <begin position="35"/>
        <end position="136"/>
    </location>
</feature>
<comment type="similarity">
    <text evidence="7">Belongs to the DNA polymerase HolA subunit family.</text>
</comment>
<dbReference type="Gene3D" id="1.20.272.10">
    <property type="match status" value="1"/>
</dbReference>
<dbReference type="InterPro" id="IPR027417">
    <property type="entry name" value="P-loop_NTPase"/>
</dbReference>
<evidence type="ECO:0000259" key="9">
    <source>
        <dbReference type="Pfam" id="PF06144"/>
    </source>
</evidence>
<organism evidence="11 12">
    <name type="scientific">Auritidibacter ignavus</name>
    <dbReference type="NCBI Taxonomy" id="678932"/>
    <lineage>
        <taxon>Bacteria</taxon>
        <taxon>Bacillati</taxon>
        <taxon>Actinomycetota</taxon>
        <taxon>Actinomycetes</taxon>
        <taxon>Micrococcales</taxon>
        <taxon>Micrococcaceae</taxon>
        <taxon>Auritidibacter</taxon>
    </lineage>
</organism>
<dbReference type="GO" id="GO:0006261">
    <property type="term" value="P:DNA-templated DNA replication"/>
    <property type="evidence" value="ECO:0007669"/>
    <property type="project" value="TreeGrafter"/>
</dbReference>
<evidence type="ECO:0000256" key="3">
    <source>
        <dbReference type="ARBA" id="ARBA00022679"/>
    </source>
</evidence>
<keyword evidence="3 11" id="KW-0808">Transferase</keyword>
<dbReference type="PANTHER" id="PTHR34388:SF1">
    <property type="entry name" value="DNA POLYMERASE III SUBUNIT DELTA"/>
    <property type="match status" value="1"/>
</dbReference>
<dbReference type="InterPro" id="IPR048466">
    <property type="entry name" value="DNA_pol3_delta-like_C"/>
</dbReference>
<reference evidence="11 12" key="1">
    <citation type="submission" date="2023-03" db="EMBL/GenBank/DDBJ databases">
        <title>Complete genome sequences of several Auritidibacter ignavus strains isolated from ear infections.</title>
        <authorList>
            <person name="Baehr T."/>
            <person name="Baumhoegger A.M."/>
        </authorList>
    </citation>
    <scope>NUCLEOTIDE SEQUENCE [LARGE SCALE GENOMIC DNA]</scope>
    <source>
        <strain evidence="11 12">BABAE-6</strain>
    </source>
</reference>
<evidence type="ECO:0000313" key="11">
    <source>
        <dbReference type="EMBL" id="WGH93806.1"/>
    </source>
</evidence>
<protein>
    <recommendedName>
        <fullName evidence="2">DNA polymerase III subunit delta</fullName>
        <ecNumber evidence="1">2.7.7.7</ecNumber>
    </recommendedName>
</protein>
<name>A0AAJ6APE7_9MICC</name>
<comment type="catalytic activity">
    <reaction evidence="8">
        <text>DNA(n) + a 2'-deoxyribonucleoside 5'-triphosphate = DNA(n+1) + diphosphate</text>
        <dbReference type="Rhea" id="RHEA:22508"/>
        <dbReference type="Rhea" id="RHEA-COMP:17339"/>
        <dbReference type="Rhea" id="RHEA-COMP:17340"/>
        <dbReference type="ChEBI" id="CHEBI:33019"/>
        <dbReference type="ChEBI" id="CHEBI:61560"/>
        <dbReference type="ChEBI" id="CHEBI:173112"/>
        <dbReference type="EC" id="2.7.7.7"/>
    </reaction>
</comment>
<dbReference type="Pfam" id="PF21694">
    <property type="entry name" value="DNA_pol3_delta_C"/>
    <property type="match status" value="1"/>
</dbReference>
<evidence type="ECO:0000256" key="5">
    <source>
        <dbReference type="ARBA" id="ARBA00022705"/>
    </source>
</evidence>
<dbReference type="PANTHER" id="PTHR34388">
    <property type="entry name" value="DNA POLYMERASE III SUBUNIT DELTA"/>
    <property type="match status" value="1"/>
</dbReference>
<gene>
    <name evidence="11" type="primary">holA</name>
    <name evidence="11" type="ORF">QDX21_03130</name>
</gene>
<dbReference type="SUPFAM" id="SSF52540">
    <property type="entry name" value="P-loop containing nucleoside triphosphate hydrolases"/>
    <property type="match status" value="1"/>
</dbReference>
<evidence type="ECO:0000313" key="12">
    <source>
        <dbReference type="Proteomes" id="UP001224674"/>
    </source>
</evidence>
<dbReference type="GO" id="GO:0003887">
    <property type="term" value="F:DNA-directed DNA polymerase activity"/>
    <property type="evidence" value="ECO:0007669"/>
    <property type="project" value="UniProtKB-KW"/>
</dbReference>
<evidence type="ECO:0000256" key="1">
    <source>
        <dbReference type="ARBA" id="ARBA00012417"/>
    </source>
</evidence>
<feature type="domain" description="DNA polymerase III delta subunit-like C-terminal" evidence="10">
    <location>
        <begin position="209"/>
        <end position="323"/>
    </location>
</feature>
<evidence type="ECO:0000259" key="10">
    <source>
        <dbReference type="Pfam" id="PF21694"/>
    </source>
</evidence>
<keyword evidence="5" id="KW-0235">DNA replication</keyword>
<proteinExistence type="inferred from homology"/>
<keyword evidence="12" id="KW-1185">Reference proteome</keyword>
<dbReference type="EMBL" id="CP122566">
    <property type="protein sequence ID" value="WGH93806.1"/>
    <property type="molecule type" value="Genomic_DNA"/>
</dbReference>
<evidence type="ECO:0000256" key="8">
    <source>
        <dbReference type="ARBA" id="ARBA00049244"/>
    </source>
</evidence>
<dbReference type="SUPFAM" id="SSF48019">
    <property type="entry name" value="post-AAA+ oligomerization domain-like"/>
    <property type="match status" value="1"/>
</dbReference>
<dbReference type="InterPro" id="IPR008921">
    <property type="entry name" value="DNA_pol3_clamp-load_cplx_C"/>
</dbReference>
<dbReference type="GO" id="GO:0009360">
    <property type="term" value="C:DNA polymerase III complex"/>
    <property type="evidence" value="ECO:0007669"/>
    <property type="project" value="InterPro"/>
</dbReference>
<keyword evidence="6" id="KW-0239">DNA-directed DNA polymerase</keyword>
<dbReference type="Pfam" id="PF06144">
    <property type="entry name" value="DNA_pol3_delta"/>
    <property type="match status" value="1"/>
</dbReference>
<dbReference type="AlphaFoldDB" id="A0AAJ6APE7"/>
<dbReference type="EC" id="2.7.7.7" evidence="1"/>
<dbReference type="InterPro" id="IPR010372">
    <property type="entry name" value="DNA_pol3_delta_N"/>
</dbReference>
<evidence type="ECO:0000256" key="4">
    <source>
        <dbReference type="ARBA" id="ARBA00022695"/>
    </source>
</evidence>
<accession>A0AAJ6APE7</accession>
<dbReference type="Proteomes" id="UP001224674">
    <property type="component" value="Chromosome"/>
</dbReference>
<dbReference type="GO" id="GO:0003677">
    <property type="term" value="F:DNA binding"/>
    <property type="evidence" value="ECO:0007669"/>
    <property type="project" value="InterPro"/>
</dbReference>
<dbReference type="Gene3D" id="3.40.50.300">
    <property type="entry name" value="P-loop containing nucleotide triphosphate hydrolases"/>
    <property type="match status" value="1"/>
</dbReference>
<sequence length="330" mass="35906">MPAGTKRASTASWRTVEPAPIMLLRGPEDFIAMRVTDRVRATVREQEPDLETHRLSAADYEPGQLTMLASPSLFSQAKLIQVDDLQKMNDAFLAEALQYVKDPADDVTLLMRHTGGNRGKKLLDVLKKSGTVVECESIKSDRDKLEFVTQEFKVHRKKVASEAIRALVDAVGSDMGELASAVDQLISDVEGPVTEQVVDRYYGGRVQATAFKVADATLDGQIAQAVGLLRHSLLTGVSPVAITAALAMKARQIARIIDARIGQGQIAQTLGVAPWQAKRIAATTRRWTAPGIAQAIELIAQADAEAKGLARDPDYSVERMIIRVAQGTRR</sequence>
<dbReference type="RefSeq" id="WP_110098404.1">
    <property type="nucleotide sequence ID" value="NZ_CP122562.1"/>
</dbReference>
<dbReference type="InterPro" id="IPR005790">
    <property type="entry name" value="DNA_polIII_delta"/>
</dbReference>
<evidence type="ECO:0000256" key="6">
    <source>
        <dbReference type="ARBA" id="ARBA00022932"/>
    </source>
</evidence>
<keyword evidence="4 11" id="KW-0548">Nucleotidyltransferase</keyword>
<evidence type="ECO:0000256" key="2">
    <source>
        <dbReference type="ARBA" id="ARBA00017703"/>
    </source>
</evidence>
<evidence type="ECO:0000256" key="7">
    <source>
        <dbReference type="ARBA" id="ARBA00034754"/>
    </source>
</evidence>
<dbReference type="GeneID" id="83695018"/>